<keyword evidence="2" id="KW-1185">Reference proteome</keyword>
<name>A0ACB7SMI0_HYAAI</name>
<dbReference type="EMBL" id="CM023484">
    <property type="protein sequence ID" value="KAH6934342.1"/>
    <property type="molecule type" value="Genomic_DNA"/>
</dbReference>
<organism evidence="1 2">
    <name type="scientific">Hyalomma asiaticum</name>
    <name type="common">Tick</name>
    <dbReference type="NCBI Taxonomy" id="266040"/>
    <lineage>
        <taxon>Eukaryota</taxon>
        <taxon>Metazoa</taxon>
        <taxon>Ecdysozoa</taxon>
        <taxon>Arthropoda</taxon>
        <taxon>Chelicerata</taxon>
        <taxon>Arachnida</taxon>
        <taxon>Acari</taxon>
        <taxon>Parasitiformes</taxon>
        <taxon>Ixodida</taxon>
        <taxon>Ixodoidea</taxon>
        <taxon>Ixodidae</taxon>
        <taxon>Hyalomminae</taxon>
        <taxon>Hyalomma</taxon>
    </lineage>
</organism>
<reference evidence="1" key="1">
    <citation type="submission" date="2020-05" db="EMBL/GenBank/DDBJ databases">
        <title>Large-scale comparative analyses of tick genomes elucidate their genetic diversity and vector capacities.</title>
        <authorList>
            <person name="Jia N."/>
            <person name="Wang J."/>
            <person name="Shi W."/>
            <person name="Du L."/>
            <person name="Sun Y."/>
            <person name="Zhan W."/>
            <person name="Jiang J."/>
            <person name="Wang Q."/>
            <person name="Zhang B."/>
            <person name="Ji P."/>
            <person name="Sakyi L.B."/>
            <person name="Cui X."/>
            <person name="Yuan T."/>
            <person name="Jiang B."/>
            <person name="Yang W."/>
            <person name="Lam T.T.-Y."/>
            <person name="Chang Q."/>
            <person name="Ding S."/>
            <person name="Wang X."/>
            <person name="Zhu J."/>
            <person name="Ruan X."/>
            <person name="Zhao L."/>
            <person name="Wei J."/>
            <person name="Que T."/>
            <person name="Du C."/>
            <person name="Cheng J."/>
            <person name="Dai P."/>
            <person name="Han X."/>
            <person name="Huang E."/>
            <person name="Gao Y."/>
            <person name="Liu J."/>
            <person name="Shao H."/>
            <person name="Ye R."/>
            <person name="Li L."/>
            <person name="Wei W."/>
            <person name="Wang X."/>
            <person name="Wang C."/>
            <person name="Yang T."/>
            <person name="Huo Q."/>
            <person name="Li W."/>
            <person name="Guo W."/>
            <person name="Chen H."/>
            <person name="Zhou L."/>
            <person name="Ni X."/>
            <person name="Tian J."/>
            <person name="Zhou Y."/>
            <person name="Sheng Y."/>
            <person name="Liu T."/>
            <person name="Pan Y."/>
            <person name="Xia L."/>
            <person name="Li J."/>
            <person name="Zhao F."/>
            <person name="Cao W."/>
        </authorList>
    </citation>
    <scope>NUCLEOTIDE SEQUENCE</scope>
    <source>
        <strain evidence="1">Hyas-2018</strain>
    </source>
</reference>
<dbReference type="Proteomes" id="UP000821845">
    <property type="component" value="Chromosome 4"/>
</dbReference>
<comment type="caution">
    <text evidence="1">The sequence shown here is derived from an EMBL/GenBank/DDBJ whole genome shotgun (WGS) entry which is preliminary data.</text>
</comment>
<protein>
    <submittedName>
        <fullName evidence="1">Uncharacterized protein</fullName>
    </submittedName>
</protein>
<accession>A0ACB7SMI0</accession>
<proteinExistence type="predicted"/>
<sequence length="937" mass="100526">MTESIGSAGASQPDEAGVGHTADAASTDVDVMVRPTGASSRPRSVPSEGRAGHDVAVGAVADRSHGKNFGRSSKTPLATPDHDCSQRGIHSYGSRSEPSATIFHTADANRGTSECGDKAAVVASNPVNNSPQHVQARSHSLSAQSLPRGDSNADTTHSSLSTSTVDASRNDQLGKDSRRASIPGKGTRKSSRSPVFSSREKNSSFEQRDALTSRNRNNVLRTIASESRCECPARKNSSTPNLRLNQSSFPASHLCTETGKRRPKQVLSAEECRKERGMLERDSTSRKRKLSSQAVSVDLRETTVASLALETPRNRPTRDDAASKPKRILSVILDTEDNKKATALFDDADKICVAENPPDKISEVKLEPATSVSVVSMSSTSLAPFVESDKSSAVSEKYQPFYVDAPKSETCASIGGTAKSGESLKNCILSTDSFPIAMEDSASDLSFSTSLAQSESLPVDFDTESQSASTQPGTSLSRQMRNEAADNLYYGPSSDSAQLSPQPELSFLLSDVLSGSGANVSWSALDGLFRENGALSNLWGGPSTSTNDAAIVASAAEPAKGASVPDRPTSPEKDDARTPSPHGRAKKTVSCPLSFDAESVCYETGDQAAFTPRQSSSNCWCCDKDERVLKHKQSSDHMPADEYLRLRERLDQRPHTPALWEDSKSGRSSLERDLDMATLDCSVAGFEQYSHVELFCHVSASSAKPRAIDSLEEWLKEDVAEGYEKYADEYHGTSKTVSSMQDINAVFSESGHNEIMVGDASGRQPITGEATREEIDTSYQKAGNASDAKPGFIPTVVHSGEPEVINAAEEYHSPKEAMKGKLEPRKTETAADAEQNAATSANGDPTLIPNIHLPDVLPVSYVNTRYTGIELAQALDEFATGLSLKDVVFIPCRTTGVTPMPRLDDVDFSKFVVDDAMSVRESLAKMPKIICKGTLTK</sequence>
<evidence type="ECO:0000313" key="2">
    <source>
        <dbReference type="Proteomes" id="UP000821845"/>
    </source>
</evidence>
<evidence type="ECO:0000313" key="1">
    <source>
        <dbReference type="EMBL" id="KAH6934342.1"/>
    </source>
</evidence>
<gene>
    <name evidence="1" type="ORF">HPB50_023034</name>
</gene>